<sequence>MISIKELKEFYFKWRYNLRNTSFITYTLLGIMVFIYLFGLITNTSYDLIMNGAMINGYVQIGEWWRFITPIFLHLSFLHILMNGITLYYLGTQLEEILGHTRFLAVFLIAGIFGNFASFGFSNYPSAGASTALFGLFGVYLMLGESFRDTILSRIAGNVLLLIVINVVFDLMSPDIDLYGHIGGLIGGFLSAYLIGIPMSSNRIPWLKRIISLIILVIFAFLCLKMGYAAN</sequence>
<evidence type="ECO:0000256" key="1">
    <source>
        <dbReference type="ARBA" id="ARBA00004141"/>
    </source>
</evidence>
<keyword evidence="10" id="KW-1185">Reference proteome</keyword>
<keyword evidence="4" id="KW-0378">Hydrolase</keyword>
<dbReference type="SUPFAM" id="SSF144091">
    <property type="entry name" value="Rhomboid-like"/>
    <property type="match status" value="1"/>
</dbReference>
<evidence type="ECO:0000256" key="4">
    <source>
        <dbReference type="ARBA" id="ARBA00022801"/>
    </source>
</evidence>
<dbReference type="AlphaFoldDB" id="A0A387ATQ4"/>
<dbReference type="InterPro" id="IPR050925">
    <property type="entry name" value="Rhomboid_protease_S54"/>
</dbReference>
<feature type="transmembrane region" description="Helical" evidence="7">
    <location>
        <begin position="127"/>
        <end position="143"/>
    </location>
</feature>
<keyword evidence="6 7" id="KW-0472">Membrane</keyword>
<feature type="transmembrane region" description="Helical" evidence="7">
    <location>
        <begin position="21"/>
        <end position="41"/>
    </location>
</feature>
<feature type="transmembrane region" description="Helical" evidence="7">
    <location>
        <begin position="155"/>
        <end position="172"/>
    </location>
</feature>
<keyword evidence="3 7" id="KW-0812">Transmembrane</keyword>
<dbReference type="GO" id="GO:0016020">
    <property type="term" value="C:membrane"/>
    <property type="evidence" value="ECO:0007669"/>
    <property type="project" value="UniProtKB-SubCell"/>
</dbReference>
<comment type="subcellular location">
    <subcellularLocation>
        <location evidence="1">Membrane</location>
        <topology evidence="1">Multi-pass membrane protein</topology>
    </subcellularLocation>
</comment>
<reference evidence="9 10" key="1">
    <citation type="submission" date="2018-09" db="EMBL/GenBank/DDBJ databases">
        <title>Genome sequencing of strain BHWM-4.</title>
        <authorList>
            <person name="Heo J."/>
            <person name="Kim S.-J."/>
            <person name="Kwon S.-W."/>
        </authorList>
    </citation>
    <scope>NUCLEOTIDE SEQUENCE [LARGE SCALE GENOMIC DNA]</scope>
    <source>
        <strain evidence="9 10">BHWM-4</strain>
    </source>
</reference>
<gene>
    <name evidence="9" type="ORF">D7I45_03400</name>
</gene>
<evidence type="ECO:0000256" key="3">
    <source>
        <dbReference type="ARBA" id="ARBA00022692"/>
    </source>
</evidence>
<dbReference type="GO" id="GO:0004252">
    <property type="term" value="F:serine-type endopeptidase activity"/>
    <property type="evidence" value="ECO:0007669"/>
    <property type="project" value="InterPro"/>
</dbReference>
<evidence type="ECO:0000256" key="5">
    <source>
        <dbReference type="ARBA" id="ARBA00022989"/>
    </source>
</evidence>
<name>A0A387ATQ4_9LACO</name>
<dbReference type="InterPro" id="IPR022764">
    <property type="entry name" value="Peptidase_S54_rhomboid_dom"/>
</dbReference>
<feature type="domain" description="Peptidase S54 rhomboid" evidence="8">
    <location>
        <begin position="62"/>
        <end position="195"/>
    </location>
</feature>
<dbReference type="GO" id="GO:0006508">
    <property type="term" value="P:proteolysis"/>
    <property type="evidence" value="ECO:0007669"/>
    <property type="project" value="UniProtKB-KW"/>
</dbReference>
<proteinExistence type="inferred from homology"/>
<evidence type="ECO:0000256" key="7">
    <source>
        <dbReference type="SAM" id="Phobius"/>
    </source>
</evidence>
<dbReference type="KEGG" id="abom:D7I45_03400"/>
<organism evidence="9 10">
    <name type="scientific">Apilactobacillus bombintestini</name>
    <dbReference type="NCBI Taxonomy" id="2419772"/>
    <lineage>
        <taxon>Bacteria</taxon>
        <taxon>Bacillati</taxon>
        <taxon>Bacillota</taxon>
        <taxon>Bacilli</taxon>
        <taxon>Lactobacillales</taxon>
        <taxon>Lactobacillaceae</taxon>
        <taxon>Apilactobacillus</taxon>
    </lineage>
</organism>
<dbReference type="PANTHER" id="PTHR43731">
    <property type="entry name" value="RHOMBOID PROTEASE"/>
    <property type="match status" value="1"/>
</dbReference>
<evidence type="ECO:0000313" key="10">
    <source>
        <dbReference type="Proteomes" id="UP000272003"/>
    </source>
</evidence>
<feature type="transmembrane region" description="Helical" evidence="7">
    <location>
        <begin position="103"/>
        <end position="121"/>
    </location>
</feature>
<evidence type="ECO:0000256" key="6">
    <source>
        <dbReference type="ARBA" id="ARBA00023136"/>
    </source>
</evidence>
<dbReference type="EMBL" id="CP032626">
    <property type="protein sequence ID" value="AYF92585.1"/>
    <property type="molecule type" value="Genomic_DNA"/>
</dbReference>
<keyword evidence="5 7" id="KW-1133">Transmembrane helix</keyword>
<keyword evidence="9" id="KW-0645">Protease</keyword>
<evidence type="ECO:0000259" key="8">
    <source>
        <dbReference type="Pfam" id="PF01694"/>
    </source>
</evidence>
<dbReference type="PANTHER" id="PTHR43731:SF14">
    <property type="entry name" value="PRESENILIN-ASSOCIATED RHOMBOID-LIKE PROTEIN, MITOCHONDRIAL"/>
    <property type="match status" value="1"/>
</dbReference>
<dbReference type="Gene3D" id="1.20.1540.10">
    <property type="entry name" value="Rhomboid-like"/>
    <property type="match status" value="1"/>
</dbReference>
<feature type="transmembrane region" description="Helical" evidence="7">
    <location>
        <begin position="210"/>
        <end position="230"/>
    </location>
</feature>
<feature type="transmembrane region" description="Helical" evidence="7">
    <location>
        <begin position="71"/>
        <end position="91"/>
    </location>
</feature>
<evidence type="ECO:0000313" key="9">
    <source>
        <dbReference type="EMBL" id="AYF92585.1"/>
    </source>
</evidence>
<dbReference type="OrthoDB" id="9813074at2"/>
<protein>
    <submittedName>
        <fullName evidence="9">Rhomboid family intramembrane serine protease</fullName>
    </submittedName>
</protein>
<dbReference type="Proteomes" id="UP000272003">
    <property type="component" value="Chromosome"/>
</dbReference>
<accession>A0A387ATQ4</accession>
<comment type="similarity">
    <text evidence="2">Belongs to the peptidase S54 family.</text>
</comment>
<dbReference type="Pfam" id="PF01694">
    <property type="entry name" value="Rhomboid"/>
    <property type="match status" value="1"/>
</dbReference>
<dbReference type="InterPro" id="IPR035952">
    <property type="entry name" value="Rhomboid-like_sf"/>
</dbReference>
<feature type="transmembrane region" description="Helical" evidence="7">
    <location>
        <begin position="178"/>
        <end position="198"/>
    </location>
</feature>
<evidence type="ECO:0000256" key="2">
    <source>
        <dbReference type="ARBA" id="ARBA00009045"/>
    </source>
</evidence>